<feature type="domain" description="Hepatitis C virus Core protein N-terminal" evidence="4">
    <location>
        <begin position="65"/>
        <end position="124"/>
    </location>
</feature>
<evidence type="ECO:0000256" key="3">
    <source>
        <dbReference type="SAM" id="MobiDB-lite"/>
    </source>
</evidence>
<dbReference type="GO" id="GO:0005198">
    <property type="term" value="F:structural molecule activity"/>
    <property type="evidence" value="ECO:0007669"/>
    <property type="project" value="InterPro"/>
</dbReference>
<organism evidence="5">
    <name type="scientific">Hepacivirus hominis</name>
    <dbReference type="NCBI Taxonomy" id="3052230"/>
    <lineage>
        <taxon>Viruses</taxon>
        <taxon>Riboviria</taxon>
        <taxon>Orthornavirae</taxon>
        <taxon>Kitrinoviricota</taxon>
        <taxon>Flasuviricetes</taxon>
        <taxon>Amarillovirales</taxon>
        <taxon>Flaviviridae</taxon>
        <taxon>Hepacivirus</taxon>
    </lineage>
</organism>
<dbReference type="GO" id="GO:0030430">
    <property type="term" value="C:host cell cytoplasm"/>
    <property type="evidence" value="ECO:0007669"/>
    <property type="project" value="UniProtKB-SubCell"/>
</dbReference>
<feature type="compositionally biased region" description="Low complexity" evidence="3">
    <location>
        <begin position="103"/>
        <end position="113"/>
    </location>
</feature>
<evidence type="ECO:0000259" key="4">
    <source>
        <dbReference type="Pfam" id="PF01543"/>
    </source>
</evidence>
<reference evidence="5" key="1">
    <citation type="journal article" date="2018" name="Front. Microbiol.">
        <title>Development of an Infectious Cell Culture System for Hepatitis C Virus Genotype 6a Clinical Isolate Using a Novel Strategy and Its Sensitivity to Direct-Acting Antivirals.</title>
        <authorList>
            <person name="Chen M."/>
            <person name="Zheng F."/>
            <person name="Yuan G."/>
            <person name="Duan X."/>
            <person name="Rong L."/>
            <person name="Liu J."/>
            <person name="Feng S."/>
            <person name="Wang Z."/>
            <person name="Wang M."/>
            <person name="Feng Y."/>
            <person name="Zhou Q."/>
            <person name="Li J."/>
            <person name="Deng K."/>
            <person name="Li C."/>
            <person name="Xia J."/>
            <person name="Rao G."/>
            <person name="Zhou Y."/>
            <person name="Fu Y."/>
            <person name="Li Y.P."/>
        </authorList>
    </citation>
    <scope>NUCLEOTIDE SEQUENCE</scope>
    <source>
        <strain evidence="5">CH6acc</strain>
    </source>
</reference>
<dbReference type="InterPro" id="IPR002522">
    <property type="entry name" value="HCV_core_N"/>
</dbReference>
<feature type="region of interest" description="Disordered" evidence="3">
    <location>
        <begin position="52"/>
        <end position="125"/>
    </location>
</feature>
<evidence type="ECO:0000256" key="2">
    <source>
        <dbReference type="ARBA" id="ARBA00023200"/>
    </source>
</evidence>
<evidence type="ECO:0000256" key="1">
    <source>
        <dbReference type="ARBA" id="ARBA00004192"/>
    </source>
</evidence>
<keyword evidence="2" id="KW-1035">Host cytoplasm</keyword>
<evidence type="ECO:0000313" key="5">
    <source>
        <dbReference type="EMBL" id="QCS38455.1"/>
    </source>
</evidence>
<dbReference type="EMBL" id="MH155319">
    <property type="protein sequence ID" value="QCS38455.1"/>
    <property type="molecule type" value="Genomic_RNA"/>
</dbReference>
<dbReference type="Pfam" id="PF01543">
    <property type="entry name" value="HCV_capsid"/>
    <property type="match status" value="1"/>
</dbReference>
<dbReference type="GO" id="GO:0019028">
    <property type="term" value="C:viral capsid"/>
    <property type="evidence" value="ECO:0007669"/>
    <property type="project" value="InterPro"/>
</dbReference>
<name>A0A6G5T3J1_9HEPC</name>
<gene>
    <name evidence="5" type="primary">POLY</name>
</gene>
<proteinExistence type="predicted"/>
<feature type="region of interest" description="Disordered" evidence="3">
    <location>
        <begin position="1"/>
        <end position="21"/>
    </location>
</feature>
<sequence precursor="true">MSTLPKPQRKPKGTPTVAQWTSSSRVAVRSLAEFTCCRAGAPGWVCARRGRLPSDPSPEAGANLYQRRASPRAGTGLSPDTLGPFMETRAAGGQVGSCPPAAPGRTGAPTTPGVDPAIWVRSSIP</sequence>
<protein>
    <submittedName>
        <fullName evidence="5">Protein F</fullName>
    </submittedName>
</protein>
<accession>A0A6G5T3J1</accession>
<comment type="subcellular location">
    <subcellularLocation>
        <location evidence="1">Host cytoplasm</location>
    </subcellularLocation>
</comment>